<dbReference type="EMBL" id="FMXE01000040">
    <property type="protein sequence ID" value="SDA94525.1"/>
    <property type="molecule type" value="Genomic_DNA"/>
</dbReference>
<dbReference type="InterPro" id="IPR019775">
    <property type="entry name" value="WD40_repeat_CS"/>
</dbReference>
<feature type="repeat" description="WD" evidence="3">
    <location>
        <begin position="179"/>
        <end position="220"/>
    </location>
</feature>
<protein>
    <submittedName>
        <fullName evidence="4">WD domain-containing protein, G-beta repeat-containing protein</fullName>
    </submittedName>
</protein>
<proteinExistence type="predicted"/>
<dbReference type="Pfam" id="PF00400">
    <property type="entry name" value="WD40"/>
    <property type="match status" value="4"/>
</dbReference>
<organism evidence="4 5">
    <name type="scientific">Algoriphagus alkaliphilus</name>
    <dbReference type="NCBI Taxonomy" id="279824"/>
    <lineage>
        <taxon>Bacteria</taxon>
        <taxon>Pseudomonadati</taxon>
        <taxon>Bacteroidota</taxon>
        <taxon>Cytophagia</taxon>
        <taxon>Cytophagales</taxon>
        <taxon>Cyclobacteriaceae</taxon>
        <taxon>Algoriphagus</taxon>
    </lineage>
</organism>
<name>A0A1G5ZIU6_9BACT</name>
<feature type="repeat" description="WD" evidence="3">
    <location>
        <begin position="221"/>
        <end position="262"/>
    </location>
</feature>
<dbReference type="PROSITE" id="PS50294">
    <property type="entry name" value="WD_REPEATS_REGION"/>
    <property type="match status" value="4"/>
</dbReference>
<dbReference type="PROSITE" id="PS50082">
    <property type="entry name" value="WD_REPEATS_2"/>
    <property type="match status" value="4"/>
</dbReference>
<evidence type="ECO:0000313" key="4">
    <source>
        <dbReference type="EMBL" id="SDA94525.1"/>
    </source>
</evidence>
<dbReference type="PANTHER" id="PTHR19848:SF8">
    <property type="entry name" value="F-BOX AND WD REPEAT DOMAIN CONTAINING 7"/>
    <property type="match status" value="1"/>
</dbReference>
<dbReference type="STRING" id="279824.SAMN03080617_03915"/>
<evidence type="ECO:0000256" key="1">
    <source>
        <dbReference type="ARBA" id="ARBA00022574"/>
    </source>
</evidence>
<sequence length="306" mass="34429">MLKIQVNKLHTLTGHNDCVYALTEGSDPRFFYTGAGDGMVVEWDLDLPKDGKLIAKLPHSIYALEVDRERNLLIVGHNFEGIHVIDLNENKEIWSLKLTDQAIFDIKVFGNEIFVGTGDGLLIVVDIEERSFKKHIKLSSKSIRVMSIAPVKRQLAIGLSDHSIKILDLANNFQPIANLVGHTNSVFALSYSPDEENLVSGGRDAHMKFWNSDNYTLSENIVAHMYAINYLSFKEDGKFLVTCSMDKSIKVWDAENYKLMKVIDKARNAGHGTSINKVIWSTYSGQVISISDDRTISIWQIEAENL</sequence>
<dbReference type="InterPro" id="IPR036322">
    <property type="entry name" value="WD40_repeat_dom_sf"/>
</dbReference>
<keyword evidence="1 3" id="KW-0853">WD repeat</keyword>
<evidence type="ECO:0000256" key="3">
    <source>
        <dbReference type="PROSITE-ProRule" id="PRU00221"/>
    </source>
</evidence>
<evidence type="ECO:0000313" key="5">
    <source>
        <dbReference type="Proteomes" id="UP000198756"/>
    </source>
</evidence>
<dbReference type="InterPro" id="IPR020472">
    <property type="entry name" value="WD40_PAC1"/>
</dbReference>
<dbReference type="OrthoDB" id="933690at2"/>
<reference evidence="5" key="1">
    <citation type="submission" date="2016-10" db="EMBL/GenBank/DDBJ databases">
        <authorList>
            <person name="Varghese N."/>
            <person name="Submissions S."/>
        </authorList>
    </citation>
    <scope>NUCLEOTIDE SEQUENCE [LARGE SCALE GENOMIC DNA]</scope>
    <source>
        <strain evidence="5">DSM 22703</strain>
    </source>
</reference>
<evidence type="ECO:0000256" key="2">
    <source>
        <dbReference type="ARBA" id="ARBA00022737"/>
    </source>
</evidence>
<keyword evidence="2" id="KW-0677">Repeat</keyword>
<accession>A0A1G5ZIU6</accession>
<dbReference type="AlphaFoldDB" id="A0A1G5ZIU6"/>
<dbReference type="Proteomes" id="UP000198756">
    <property type="component" value="Unassembled WGS sequence"/>
</dbReference>
<dbReference type="InterPro" id="IPR001680">
    <property type="entry name" value="WD40_rpt"/>
</dbReference>
<keyword evidence="5" id="KW-1185">Reference proteome</keyword>
<feature type="repeat" description="WD" evidence="3">
    <location>
        <begin position="268"/>
        <end position="306"/>
    </location>
</feature>
<dbReference type="InterPro" id="IPR015943">
    <property type="entry name" value="WD40/YVTN_repeat-like_dom_sf"/>
</dbReference>
<dbReference type="SUPFAM" id="SSF50978">
    <property type="entry name" value="WD40 repeat-like"/>
    <property type="match status" value="1"/>
</dbReference>
<dbReference type="CDD" id="cd00200">
    <property type="entry name" value="WD40"/>
    <property type="match status" value="1"/>
</dbReference>
<dbReference type="PROSITE" id="PS00678">
    <property type="entry name" value="WD_REPEATS_1"/>
    <property type="match status" value="1"/>
</dbReference>
<dbReference type="SMART" id="SM00320">
    <property type="entry name" value="WD40"/>
    <property type="match status" value="6"/>
</dbReference>
<dbReference type="RefSeq" id="WP_092734066.1">
    <property type="nucleotide sequence ID" value="NZ_FMXE01000040.1"/>
</dbReference>
<gene>
    <name evidence="4" type="ORF">SAMN03080617_03915</name>
</gene>
<dbReference type="PANTHER" id="PTHR19848">
    <property type="entry name" value="WD40 REPEAT PROTEIN"/>
    <property type="match status" value="1"/>
</dbReference>
<dbReference type="GO" id="GO:0000027">
    <property type="term" value="P:ribosomal large subunit assembly"/>
    <property type="evidence" value="ECO:0007669"/>
    <property type="project" value="TreeGrafter"/>
</dbReference>
<dbReference type="Gene3D" id="2.130.10.10">
    <property type="entry name" value="YVTN repeat-like/Quinoprotein amine dehydrogenase"/>
    <property type="match status" value="2"/>
</dbReference>
<feature type="repeat" description="WD" evidence="3">
    <location>
        <begin position="12"/>
        <end position="46"/>
    </location>
</feature>
<dbReference type="PRINTS" id="PR00320">
    <property type="entry name" value="GPROTEINBRPT"/>
</dbReference>